<sequence length="12" mass="1404">GNLIARFTKKQK</sequence>
<reference evidence="1" key="1">
    <citation type="submission" date="2021-06" db="EMBL/GenBank/DDBJ databases">
        <authorList>
            <person name="Hodson N. C."/>
            <person name="Mongue J. A."/>
            <person name="Jaron S. K."/>
        </authorList>
    </citation>
    <scope>NUCLEOTIDE SEQUENCE</scope>
</reference>
<dbReference type="EMBL" id="CAJVCH010198523">
    <property type="protein sequence ID" value="CAG7730695.1"/>
    <property type="molecule type" value="Genomic_DNA"/>
</dbReference>
<proteinExistence type="predicted"/>
<evidence type="ECO:0000313" key="1">
    <source>
        <dbReference type="EMBL" id="CAG7730695.1"/>
    </source>
</evidence>
<comment type="caution">
    <text evidence="1">The sequence shown here is derived from an EMBL/GenBank/DDBJ whole genome shotgun (WGS) entry which is preliminary data.</text>
</comment>
<feature type="non-terminal residue" evidence="1">
    <location>
        <position position="1"/>
    </location>
</feature>
<keyword evidence="2" id="KW-1185">Reference proteome</keyword>
<name>A0A8J2K0W4_9HEXA</name>
<gene>
    <name evidence="1" type="ORF">AFUS01_LOCUS19319</name>
</gene>
<accession>A0A8J2K0W4</accession>
<evidence type="ECO:0000313" key="2">
    <source>
        <dbReference type="Proteomes" id="UP000708208"/>
    </source>
</evidence>
<dbReference type="Proteomes" id="UP000708208">
    <property type="component" value="Unassembled WGS sequence"/>
</dbReference>
<organism evidence="1 2">
    <name type="scientific">Allacma fusca</name>
    <dbReference type="NCBI Taxonomy" id="39272"/>
    <lineage>
        <taxon>Eukaryota</taxon>
        <taxon>Metazoa</taxon>
        <taxon>Ecdysozoa</taxon>
        <taxon>Arthropoda</taxon>
        <taxon>Hexapoda</taxon>
        <taxon>Collembola</taxon>
        <taxon>Symphypleona</taxon>
        <taxon>Sminthuridae</taxon>
        <taxon>Allacma</taxon>
    </lineage>
</organism>
<protein>
    <submittedName>
        <fullName evidence="1">Uncharacterized protein</fullName>
    </submittedName>
</protein>